<organism evidence="1">
    <name type="scientific">marine sediment metagenome</name>
    <dbReference type="NCBI Taxonomy" id="412755"/>
    <lineage>
        <taxon>unclassified sequences</taxon>
        <taxon>metagenomes</taxon>
        <taxon>ecological metagenomes</taxon>
    </lineage>
</organism>
<accession>X0YVX8</accession>
<dbReference type="EMBL" id="BARS01058741">
    <property type="protein sequence ID" value="GAG50787.1"/>
    <property type="molecule type" value="Genomic_DNA"/>
</dbReference>
<dbReference type="CDD" id="cd02440">
    <property type="entry name" value="AdoMet_MTases"/>
    <property type="match status" value="1"/>
</dbReference>
<name>X0YVX8_9ZZZZ</name>
<evidence type="ECO:0008006" key="2">
    <source>
        <dbReference type="Google" id="ProtNLM"/>
    </source>
</evidence>
<dbReference type="SUPFAM" id="SSF53335">
    <property type="entry name" value="S-adenosyl-L-methionine-dependent methyltransferases"/>
    <property type="match status" value="1"/>
</dbReference>
<evidence type="ECO:0000313" key="1">
    <source>
        <dbReference type="EMBL" id="GAG50787.1"/>
    </source>
</evidence>
<gene>
    <name evidence="1" type="ORF">S01H1_85492</name>
</gene>
<sequence length="84" mass="9324">RKGTKNSGNRLLDIGAASGIFLHLARQEGYEIEGIEPSEFLVNEAKKCYGLKLFKGTVEDYKPGEKFSVITLLDIVEHLVDPDT</sequence>
<dbReference type="Gene3D" id="3.40.50.150">
    <property type="entry name" value="Vaccinia Virus protein VP39"/>
    <property type="match status" value="1"/>
</dbReference>
<dbReference type="InterPro" id="IPR029063">
    <property type="entry name" value="SAM-dependent_MTases_sf"/>
</dbReference>
<comment type="caution">
    <text evidence="1">The sequence shown here is derived from an EMBL/GenBank/DDBJ whole genome shotgun (WGS) entry which is preliminary data.</text>
</comment>
<protein>
    <recommendedName>
        <fullName evidence="2">Methyltransferase type 11 domain-containing protein</fullName>
    </recommendedName>
</protein>
<proteinExistence type="predicted"/>
<dbReference type="AlphaFoldDB" id="X0YVX8"/>
<feature type="non-terminal residue" evidence="1">
    <location>
        <position position="84"/>
    </location>
</feature>
<dbReference type="Pfam" id="PF13489">
    <property type="entry name" value="Methyltransf_23"/>
    <property type="match status" value="1"/>
</dbReference>
<reference evidence="1" key="1">
    <citation type="journal article" date="2014" name="Front. Microbiol.">
        <title>High frequency of phylogenetically diverse reductive dehalogenase-homologous genes in deep subseafloor sedimentary metagenomes.</title>
        <authorList>
            <person name="Kawai M."/>
            <person name="Futagami T."/>
            <person name="Toyoda A."/>
            <person name="Takaki Y."/>
            <person name="Nishi S."/>
            <person name="Hori S."/>
            <person name="Arai W."/>
            <person name="Tsubouchi T."/>
            <person name="Morono Y."/>
            <person name="Uchiyama I."/>
            <person name="Ito T."/>
            <person name="Fujiyama A."/>
            <person name="Inagaki F."/>
            <person name="Takami H."/>
        </authorList>
    </citation>
    <scope>NUCLEOTIDE SEQUENCE</scope>
    <source>
        <strain evidence="1">Expedition CK06-06</strain>
    </source>
</reference>
<feature type="non-terminal residue" evidence="1">
    <location>
        <position position="1"/>
    </location>
</feature>